<dbReference type="EMBL" id="JAACXV010013691">
    <property type="protein sequence ID" value="KAF7272801.1"/>
    <property type="molecule type" value="Genomic_DNA"/>
</dbReference>
<proteinExistence type="predicted"/>
<protein>
    <submittedName>
        <fullName evidence="1">Uncharacterized protein</fullName>
    </submittedName>
</protein>
<accession>A0A834M5I7</accession>
<comment type="caution">
    <text evidence="1">The sequence shown here is derived from an EMBL/GenBank/DDBJ whole genome shotgun (WGS) entry which is preliminary data.</text>
</comment>
<sequence length="226" mass="24717">MKDMIGIGIKQCRQRSQITNTSTFMVTDKSPLRPAPSTEDPGAPLAAPHGTIMTSDVSSAGGSGLCNRLDPDDGPHDPAFYFTEPSLYTISDQLFIEYIIFIPRNTSKPKNALRNASPRPGVSCHLCGNITATQNKRKTDGRSAETKNGGSCYVSASEKTARPAIKRHTPAKTFLVSHSEGLRKRKKNKYVTVEVAKQLCLGQTVALTAYYAAALGRRKAVFFWFF</sequence>
<evidence type="ECO:0000313" key="1">
    <source>
        <dbReference type="EMBL" id="KAF7272801.1"/>
    </source>
</evidence>
<name>A0A834M5I7_RHYFE</name>
<gene>
    <name evidence="1" type="ORF">GWI33_014448</name>
</gene>
<reference evidence="1" key="1">
    <citation type="submission" date="2020-08" db="EMBL/GenBank/DDBJ databases">
        <title>Genome sequencing and assembly of the red palm weevil Rhynchophorus ferrugineus.</title>
        <authorList>
            <person name="Dias G.B."/>
            <person name="Bergman C.M."/>
            <person name="Manee M."/>
        </authorList>
    </citation>
    <scope>NUCLEOTIDE SEQUENCE</scope>
    <source>
        <strain evidence="1">AA-2017</strain>
        <tissue evidence="1">Whole larva</tissue>
    </source>
</reference>
<organism evidence="1 2">
    <name type="scientific">Rhynchophorus ferrugineus</name>
    <name type="common">Red palm weevil</name>
    <name type="synonym">Curculio ferrugineus</name>
    <dbReference type="NCBI Taxonomy" id="354439"/>
    <lineage>
        <taxon>Eukaryota</taxon>
        <taxon>Metazoa</taxon>
        <taxon>Ecdysozoa</taxon>
        <taxon>Arthropoda</taxon>
        <taxon>Hexapoda</taxon>
        <taxon>Insecta</taxon>
        <taxon>Pterygota</taxon>
        <taxon>Neoptera</taxon>
        <taxon>Endopterygota</taxon>
        <taxon>Coleoptera</taxon>
        <taxon>Polyphaga</taxon>
        <taxon>Cucujiformia</taxon>
        <taxon>Curculionidae</taxon>
        <taxon>Dryophthorinae</taxon>
        <taxon>Rhynchophorus</taxon>
    </lineage>
</organism>
<dbReference type="Proteomes" id="UP000625711">
    <property type="component" value="Unassembled WGS sequence"/>
</dbReference>
<keyword evidence="2" id="KW-1185">Reference proteome</keyword>
<dbReference type="AlphaFoldDB" id="A0A834M5I7"/>
<evidence type="ECO:0000313" key="2">
    <source>
        <dbReference type="Proteomes" id="UP000625711"/>
    </source>
</evidence>